<dbReference type="Gene3D" id="1.25.40.10">
    <property type="entry name" value="Tetratricopeptide repeat domain"/>
    <property type="match status" value="3"/>
</dbReference>
<dbReference type="InterPro" id="IPR005158">
    <property type="entry name" value="BTAD"/>
</dbReference>
<evidence type="ECO:0000256" key="1">
    <source>
        <dbReference type="SAM" id="MobiDB-lite"/>
    </source>
</evidence>
<accession>A0A841BQK4</accession>
<keyword evidence="4" id="KW-1185">Reference proteome</keyword>
<dbReference type="AlphaFoldDB" id="A0A841BQK4"/>
<name>A0A841BQK4_9ACTN</name>
<dbReference type="SUPFAM" id="SSF48452">
    <property type="entry name" value="TPR-like"/>
    <property type="match status" value="3"/>
</dbReference>
<gene>
    <name evidence="3" type="ORF">F4553_002479</name>
</gene>
<dbReference type="GO" id="GO:0003677">
    <property type="term" value="F:DNA binding"/>
    <property type="evidence" value="ECO:0007669"/>
    <property type="project" value="UniProtKB-KW"/>
</dbReference>
<evidence type="ECO:0000259" key="2">
    <source>
        <dbReference type="SMART" id="SM01043"/>
    </source>
</evidence>
<keyword evidence="3" id="KW-0238">DNA-binding</keyword>
<dbReference type="EMBL" id="JACHMN010000002">
    <property type="protein sequence ID" value="MBB5869100.1"/>
    <property type="molecule type" value="Genomic_DNA"/>
</dbReference>
<dbReference type="InterPro" id="IPR011990">
    <property type="entry name" value="TPR-like_helical_dom_sf"/>
</dbReference>
<dbReference type="SMART" id="SM00028">
    <property type="entry name" value="TPR"/>
    <property type="match status" value="3"/>
</dbReference>
<sequence>MTVIALHGLRKRGDTGSAGRAGNLGSNMASRSTSDDALDRGDALIVAGDIDGALAALHELTGEEAAWEPGVAWRIGLVHYLLRGSPRDALTGMSRGRLHEERTADEALLLGWLAAAYWALGDIDACTDYSGRAIAAAEAADDDRARAAAHVALAMHAMLTGDRISNAAHYGKALRCAEAAADHIQLIRILLNRSSRSLDEGCFDDALADLRLAAERAELIGNTVLLAVALTNEGDTLNSLGRLAGAEKLYRRAIELCQQAESGKICFGLLGLGEVLRRCGQPALARAAYEEVIPLAEQHGHLQVLVPALAGLSGVLAEGEPATALALAERARDEAVGPFVTVALLALARATLAVGDLGRAVEFADEAQRSARNHRDRTGVAQALELQAELCDEWERAGRYLAEARSIWSAMGAGFDADRVTVALSRLPVVTAEAVEDSYLAADRLAAAGLQTPCPGTGTAEIRTLGRFEVLVAGRPMPPAAWQSRKARDLLRLLVARRGRPAMREELTELLWADERGGGLDRRGHRLATALSIIRGVLDGNRPASAESVVIADGGSVALDTSRVVIDFETFMRQADHGLQLRRRGRDTDARTVLVAAERLYTGDFLEGESYEDWSAMPREQARATYLRVGRALAEDATRAGDTKDAIHYLLRILAMDSYDEQSHLDLIDAFSTAGQHGEARRARDRYVAAMRQIGVGVRQHGV</sequence>
<dbReference type="RefSeq" id="WP_184835501.1">
    <property type="nucleotide sequence ID" value="NZ_JACHMN010000002.1"/>
</dbReference>
<dbReference type="Pfam" id="PF13181">
    <property type="entry name" value="TPR_8"/>
    <property type="match status" value="1"/>
</dbReference>
<dbReference type="Gene3D" id="1.10.10.10">
    <property type="entry name" value="Winged helix-like DNA-binding domain superfamily/Winged helix DNA-binding domain"/>
    <property type="match status" value="1"/>
</dbReference>
<evidence type="ECO:0000313" key="3">
    <source>
        <dbReference type="EMBL" id="MBB5869100.1"/>
    </source>
</evidence>
<evidence type="ECO:0000313" key="4">
    <source>
        <dbReference type="Proteomes" id="UP000587527"/>
    </source>
</evidence>
<organism evidence="3 4">
    <name type="scientific">Allocatelliglobosispora scoriae</name>
    <dbReference type="NCBI Taxonomy" id="643052"/>
    <lineage>
        <taxon>Bacteria</taxon>
        <taxon>Bacillati</taxon>
        <taxon>Actinomycetota</taxon>
        <taxon>Actinomycetes</taxon>
        <taxon>Micromonosporales</taxon>
        <taxon>Micromonosporaceae</taxon>
        <taxon>Allocatelliglobosispora</taxon>
    </lineage>
</organism>
<protein>
    <submittedName>
        <fullName evidence="3">DNA-binding SARP family transcriptional activator</fullName>
    </submittedName>
</protein>
<dbReference type="SUPFAM" id="SSF46894">
    <property type="entry name" value="C-terminal effector domain of the bipartite response regulators"/>
    <property type="match status" value="1"/>
</dbReference>
<dbReference type="SMART" id="SM01043">
    <property type="entry name" value="BTAD"/>
    <property type="match status" value="1"/>
</dbReference>
<comment type="caution">
    <text evidence="3">The sequence shown here is derived from an EMBL/GenBank/DDBJ whole genome shotgun (WGS) entry which is preliminary data.</text>
</comment>
<feature type="domain" description="Bacterial transcriptional activator" evidence="2">
    <location>
        <begin position="566"/>
        <end position="699"/>
    </location>
</feature>
<dbReference type="PANTHER" id="PTHR35807">
    <property type="entry name" value="TRANSCRIPTIONAL REGULATOR REDD-RELATED"/>
    <property type="match status" value="1"/>
</dbReference>
<proteinExistence type="predicted"/>
<reference evidence="3 4" key="1">
    <citation type="submission" date="2020-08" db="EMBL/GenBank/DDBJ databases">
        <title>Sequencing the genomes of 1000 actinobacteria strains.</title>
        <authorList>
            <person name="Klenk H.-P."/>
        </authorList>
    </citation>
    <scope>NUCLEOTIDE SEQUENCE [LARGE SCALE GENOMIC DNA]</scope>
    <source>
        <strain evidence="3 4">DSM 45362</strain>
    </source>
</reference>
<dbReference type="InterPro" id="IPR019734">
    <property type="entry name" value="TPR_rpt"/>
</dbReference>
<dbReference type="Proteomes" id="UP000587527">
    <property type="component" value="Unassembled WGS sequence"/>
</dbReference>
<dbReference type="InterPro" id="IPR051677">
    <property type="entry name" value="AfsR-DnrI-RedD_regulator"/>
</dbReference>
<dbReference type="InterPro" id="IPR036388">
    <property type="entry name" value="WH-like_DNA-bd_sf"/>
</dbReference>
<dbReference type="GO" id="GO:0006355">
    <property type="term" value="P:regulation of DNA-templated transcription"/>
    <property type="evidence" value="ECO:0007669"/>
    <property type="project" value="InterPro"/>
</dbReference>
<feature type="region of interest" description="Disordered" evidence="1">
    <location>
        <begin position="12"/>
        <end position="35"/>
    </location>
</feature>
<dbReference type="Pfam" id="PF03704">
    <property type="entry name" value="BTAD"/>
    <property type="match status" value="1"/>
</dbReference>
<dbReference type="InterPro" id="IPR016032">
    <property type="entry name" value="Sig_transdc_resp-reg_C-effctor"/>
</dbReference>